<evidence type="ECO:0000256" key="6">
    <source>
        <dbReference type="ARBA" id="ARBA00016853"/>
    </source>
</evidence>
<feature type="domain" description="Peptidase M20 dimerisation" evidence="13">
    <location>
        <begin position="201"/>
        <end position="311"/>
    </location>
</feature>
<dbReference type="UniPathway" id="UPA00034">
    <property type="reaction ID" value="UER00021"/>
</dbReference>
<comment type="cofactor">
    <cofactor evidence="1">
        <name>Co(2+)</name>
        <dbReference type="ChEBI" id="CHEBI:48828"/>
    </cofactor>
</comment>
<evidence type="ECO:0000256" key="3">
    <source>
        <dbReference type="ARBA" id="ARBA00005130"/>
    </source>
</evidence>
<evidence type="ECO:0000256" key="1">
    <source>
        <dbReference type="ARBA" id="ARBA00001941"/>
    </source>
</evidence>
<evidence type="ECO:0000313" key="15">
    <source>
        <dbReference type="Proteomes" id="UP000532373"/>
    </source>
</evidence>
<dbReference type="RefSeq" id="WP_184770410.1">
    <property type="nucleotide sequence ID" value="NZ_JACHGI010000008.1"/>
</dbReference>
<evidence type="ECO:0000256" key="5">
    <source>
        <dbReference type="ARBA" id="ARBA00011921"/>
    </source>
</evidence>
<organism evidence="14 15">
    <name type="scientific">Aminobacter carboxidus</name>
    <dbReference type="NCBI Taxonomy" id="376165"/>
    <lineage>
        <taxon>Bacteria</taxon>
        <taxon>Pseudomonadati</taxon>
        <taxon>Pseudomonadota</taxon>
        <taxon>Alphaproteobacteria</taxon>
        <taxon>Hyphomicrobiales</taxon>
        <taxon>Phyllobacteriaceae</taxon>
        <taxon>Aminobacter</taxon>
    </lineage>
</organism>
<accession>A0A8E1WHF1</accession>
<evidence type="ECO:0000256" key="2">
    <source>
        <dbReference type="ARBA" id="ARBA00001947"/>
    </source>
</evidence>
<evidence type="ECO:0000256" key="12">
    <source>
        <dbReference type="ARBA" id="ARBA00051301"/>
    </source>
</evidence>
<keyword evidence="9" id="KW-0378">Hydrolase</keyword>
<evidence type="ECO:0000256" key="11">
    <source>
        <dbReference type="ARBA" id="ARBA00023285"/>
    </source>
</evidence>
<dbReference type="InterPro" id="IPR011650">
    <property type="entry name" value="Peptidase_M20_dimer"/>
</dbReference>
<dbReference type="NCBIfam" id="TIGR01910">
    <property type="entry name" value="DapE-ArgE"/>
    <property type="match status" value="1"/>
</dbReference>
<reference evidence="14 15" key="1">
    <citation type="submission" date="2020-08" db="EMBL/GenBank/DDBJ databases">
        <title>Genomic Encyclopedia of Type Strains, Phase IV (KMG-IV): sequencing the most valuable type-strain genomes for metagenomic binning, comparative biology and taxonomic classification.</title>
        <authorList>
            <person name="Goeker M."/>
        </authorList>
    </citation>
    <scope>NUCLEOTIDE SEQUENCE [LARGE SCALE GENOMIC DNA]</scope>
    <source>
        <strain evidence="14 15">DSM 17454</strain>
    </source>
</reference>
<protein>
    <recommendedName>
        <fullName evidence="6">Probable succinyl-diaminopimelate desuccinylase</fullName>
        <ecNumber evidence="5">3.5.1.18</ecNumber>
    </recommendedName>
</protein>
<proteinExistence type="inferred from homology"/>
<dbReference type="SUPFAM" id="SSF53187">
    <property type="entry name" value="Zn-dependent exopeptidases"/>
    <property type="match status" value="1"/>
</dbReference>
<keyword evidence="10" id="KW-0862">Zinc</keyword>
<dbReference type="Gene3D" id="3.30.70.360">
    <property type="match status" value="1"/>
</dbReference>
<evidence type="ECO:0000256" key="9">
    <source>
        <dbReference type="ARBA" id="ARBA00022801"/>
    </source>
</evidence>
<dbReference type="GO" id="GO:0046872">
    <property type="term" value="F:metal ion binding"/>
    <property type="evidence" value="ECO:0007669"/>
    <property type="project" value="UniProtKB-KW"/>
</dbReference>
<evidence type="ECO:0000256" key="4">
    <source>
        <dbReference type="ARBA" id="ARBA00006247"/>
    </source>
</evidence>
<keyword evidence="11" id="KW-0170">Cobalt</keyword>
<dbReference type="GO" id="GO:0009014">
    <property type="term" value="F:succinyl-diaminopimelate desuccinylase activity"/>
    <property type="evidence" value="ECO:0007669"/>
    <property type="project" value="UniProtKB-EC"/>
</dbReference>
<dbReference type="PANTHER" id="PTHR43808">
    <property type="entry name" value="ACETYLORNITHINE DEACETYLASE"/>
    <property type="match status" value="1"/>
</dbReference>
<dbReference type="Pfam" id="PF01546">
    <property type="entry name" value="Peptidase_M20"/>
    <property type="match status" value="1"/>
</dbReference>
<dbReference type="SUPFAM" id="SSF55031">
    <property type="entry name" value="Bacterial exopeptidase dimerisation domain"/>
    <property type="match status" value="1"/>
</dbReference>
<dbReference type="EMBL" id="JACHGI010000008">
    <property type="protein sequence ID" value="MBB6468043.1"/>
    <property type="molecule type" value="Genomic_DNA"/>
</dbReference>
<name>A0A8E1WHF1_9HYPH</name>
<dbReference type="InterPro" id="IPR036264">
    <property type="entry name" value="Bact_exopeptidase_dim_dom"/>
</dbReference>
<dbReference type="AlphaFoldDB" id="A0A8E1WHF1"/>
<dbReference type="InterPro" id="IPR010182">
    <property type="entry name" value="ArgE/DapE"/>
</dbReference>
<evidence type="ECO:0000256" key="8">
    <source>
        <dbReference type="ARBA" id="ARBA00022723"/>
    </source>
</evidence>
<dbReference type="PROSITE" id="PS00758">
    <property type="entry name" value="ARGE_DAPE_CPG2_1"/>
    <property type="match status" value="1"/>
</dbReference>
<evidence type="ECO:0000313" key="14">
    <source>
        <dbReference type="EMBL" id="MBB6468043.1"/>
    </source>
</evidence>
<comment type="caution">
    <text evidence="14">The sequence shown here is derived from an EMBL/GenBank/DDBJ whole genome shotgun (WGS) entry which is preliminary data.</text>
</comment>
<evidence type="ECO:0000256" key="7">
    <source>
        <dbReference type="ARBA" id="ARBA00022605"/>
    </source>
</evidence>
<dbReference type="EC" id="3.5.1.18" evidence="5"/>
<comment type="catalytic activity">
    <reaction evidence="12">
        <text>N-succinyl-(2S,6S)-2,6-diaminopimelate + H2O = (2S,6S)-2,6-diaminopimelate + succinate</text>
        <dbReference type="Rhea" id="RHEA:22608"/>
        <dbReference type="ChEBI" id="CHEBI:15377"/>
        <dbReference type="ChEBI" id="CHEBI:30031"/>
        <dbReference type="ChEBI" id="CHEBI:57609"/>
        <dbReference type="ChEBI" id="CHEBI:58087"/>
        <dbReference type="EC" id="3.5.1.18"/>
    </reaction>
</comment>
<keyword evidence="7" id="KW-0028">Amino-acid biosynthesis</keyword>
<dbReference type="PANTHER" id="PTHR43808:SF8">
    <property type="entry name" value="PEPTIDASE M20 DIMERISATION DOMAIN-CONTAINING PROTEIN"/>
    <property type="match status" value="1"/>
</dbReference>
<dbReference type="GO" id="GO:0009089">
    <property type="term" value="P:lysine biosynthetic process via diaminopimelate"/>
    <property type="evidence" value="ECO:0007669"/>
    <property type="project" value="UniProtKB-UniPathway"/>
</dbReference>
<dbReference type="Gene3D" id="3.40.630.10">
    <property type="entry name" value="Zn peptidases"/>
    <property type="match status" value="2"/>
</dbReference>
<dbReference type="InterPro" id="IPR050072">
    <property type="entry name" value="Peptidase_M20A"/>
</dbReference>
<comment type="cofactor">
    <cofactor evidence="2">
        <name>Zn(2+)</name>
        <dbReference type="ChEBI" id="CHEBI:29105"/>
    </cofactor>
</comment>
<dbReference type="Pfam" id="PF07687">
    <property type="entry name" value="M20_dimer"/>
    <property type="match status" value="1"/>
</dbReference>
<comment type="pathway">
    <text evidence="3">Amino-acid biosynthesis; L-lysine biosynthesis via DAP pathway; LL-2,6-diaminopimelate from (S)-tetrahydrodipicolinate (succinylase route): step 3/3.</text>
</comment>
<dbReference type="Proteomes" id="UP000532373">
    <property type="component" value="Unassembled WGS sequence"/>
</dbReference>
<dbReference type="InterPro" id="IPR001261">
    <property type="entry name" value="ArgE/DapE_CS"/>
</dbReference>
<evidence type="ECO:0000259" key="13">
    <source>
        <dbReference type="Pfam" id="PF07687"/>
    </source>
</evidence>
<sequence>MEPNPIAKSPGLGSERLLDYVRAHRDDQVRMLAELVKVPSDNPPGDCAAHADRAAQLYEALGFTVERHKVPDALVASVGMISATNLIVRHSFGPGPTIALNAHGDVVAPGEGWTVDPYGAEVKDGWMYGRGVATSKSDFVTYAYALLALRSLGEKLSGTIEIHLTYDEEVGGDIGPLYLLQQGLTKPDYAICAGLSYGVVTAHNGCLHLDIDVRGKSAHAARPETGIDALEAATHILSRLYSLRSGFAEQRSSVEGITTPSLVVGLISGGINTNVVPDKIVMRVDRRMIPEEDGPAVARDLIAFIEATAREMPGVECHVRQLMLANPLKPLEGQERLAGALQRHASELVGETVPTHGVPLYTDARHYSNAGIPTVLYGAGPRTMLEANAHRADEKLRIDDLVLATNVVTLALYDMLTGNA</sequence>
<gene>
    <name evidence="14" type="ORF">HNQ96_003927</name>
</gene>
<evidence type="ECO:0000256" key="10">
    <source>
        <dbReference type="ARBA" id="ARBA00022833"/>
    </source>
</evidence>
<dbReference type="InterPro" id="IPR002933">
    <property type="entry name" value="Peptidase_M20"/>
</dbReference>
<keyword evidence="8" id="KW-0479">Metal-binding</keyword>
<comment type="similarity">
    <text evidence="4">Belongs to the peptidase M20A family.</text>
</comment>